<dbReference type="Pfam" id="PF19489">
    <property type="entry name" value="SLT_4"/>
    <property type="match status" value="1"/>
</dbReference>
<dbReference type="OrthoDB" id="9789144at2"/>
<dbReference type="Gene3D" id="1.10.530.10">
    <property type="match status" value="1"/>
</dbReference>
<dbReference type="SUPFAM" id="SSF53955">
    <property type="entry name" value="Lysozyme-like"/>
    <property type="match status" value="1"/>
</dbReference>
<dbReference type="Proteomes" id="UP000298133">
    <property type="component" value="Unassembled WGS sequence"/>
</dbReference>
<evidence type="ECO:0000313" key="2">
    <source>
        <dbReference type="EMBL" id="TFH67601.1"/>
    </source>
</evidence>
<dbReference type="InterPro" id="IPR023346">
    <property type="entry name" value="Lysozyme-like_dom_sf"/>
</dbReference>
<protein>
    <submittedName>
        <fullName evidence="2">Lysozyme-like domain containing protein</fullName>
    </submittedName>
</protein>
<feature type="domain" description="Transglycosylase SLT" evidence="1">
    <location>
        <begin position="2"/>
        <end position="183"/>
    </location>
</feature>
<evidence type="ECO:0000313" key="3">
    <source>
        <dbReference type="Proteomes" id="UP000298133"/>
    </source>
</evidence>
<proteinExistence type="predicted"/>
<dbReference type="AlphaFoldDB" id="A0A4Y8UHF7"/>
<organism evidence="2 3">
    <name type="scientific">Gammaproteobacteria bacterium LSUCC0057</name>
    <dbReference type="NCBI Taxonomy" id="2559237"/>
    <lineage>
        <taxon>Bacteria</taxon>
        <taxon>Pseudomonadati</taxon>
        <taxon>Pseudomonadota</taxon>
        <taxon>Gammaproteobacteria</taxon>
        <taxon>Cellvibrionales</taxon>
        <taxon>Porticoccaceae</taxon>
        <taxon>SAR92 clade</taxon>
    </lineage>
</organism>
<accession>A0A4Y8UHF7</accession>
<reference evidence="2 3" key="1">
    <citation type="submission" date="2019-03" db="EMBL/GenBank/DDBJ databases">
        <title>Draft genome of Gammaproteobacteria bacterium LSUCC0057, a member of the SAR92 clade.</title>
        <authorList>
            <person name="Lanclos V.C."/>
            <person name="Doiron C."/>
            <person name="Henson M.W."/>
            <person name="Thrash J.C."/>
        </authorList>
    </citation>
    <scope>NUCLEOTIDE SEQUENCE [LARGE SCALE GENOMIC DNA]</scope>
    <source>
        <strain evidence="2 3">LSUCC0057</strain>
    </source>
</reference>
<comment type="caution">
    <text evidence="2">The sequence shown here is derived from an EMBL/GenBank/DDBJ whole genome shotgun (WGS) entry which is preliminary data.</text>
</comment>
<gene>
    <name evidence="2" type="ORF">E3W66_08345</name>
</gene>
<sequence length="200" mass="23030">MAVLWLSGCSLLAPAPPDDQTDLCEIFAEQPDWYDYARSSQKKWGTPIATQMAFIQKESSFRSHIRPDREWLLGIIPWMRPSSAYGYAQAQDPVWGEYLAETGTVFSRRTHMKHATDFIGWYNKRSQKMLNIPLTNAGQLYLAYHEGQGGYARGSYKAKPQVRRSAAQVAAMAKRYSAQLQRCEAQLRCDKFYQVWPFCR</sequence>
<dbReference type="EMBL" id="SPIA01000003">
    <property type="protein sequence ID" value="TFH67601.1"/>
    <property type="molecule type" value="Genomic_DNA"/>
</dbReference>
<evidence type="ECO:0000259" key="1">
    <source>
        <dbReference type="Pfam" id="PF19489"/>
    </source>
</evidence>
<dbReference type="InterPro" id="IPR045795">
    <property type="entry name" value="SLT_4"/>
</dbReference>
<keyword evidence="3" id="KW-1185">Reference proteome</keyword>
<name>A0A4Y8UHF7_9GAMM</name>